<feature type="domain" description="Glyoxal oxidase N-terminal" evidence="3">
    <location>
        <begin position="86"/>
        <end position="200"/>
    </location>
</feature>
<dbReference type="InterPro" id="IPR009880">
    <property type="entry name" value="Glyoxal_oxidase_N"/>
</dbReference>
<evidence type="ECO:0000259" key="3">
    <source>
        <dbReference type="Pfam" id="PF07250"/>
    </source>
</evidence>
<feature type="region of interest" description="Disordered" evidence="2">
    <location>
        <begin position="44"/>
        <end position="81"/>
    </location>
</feature>
<dbReference type="Gene3D" id="2.60.40.10">
    <property type="entry name" value="Immunoglobulins"/>
    <property type="match status" value="1"/>
</dbReference>
<dbReference type="InterPro" id="IPR015202">
    <property type="entry name" value="GO-like_E_set"/>
</dbReference>
<name>A0AAJ0BMW4_9PEZI</name>
<dbReference type="Gene3D" id="2.130.10.80">
    <property type="entry name" value="Galactose oxidase/kelch, beta-propeller"/>
    <property type="match status" value="1"/>
</dbReference>
<evidence type="ECO:0000313" key="5">
    <source>
        <dbReference type="EMBL" id="KAK1759757.1"/>
    </source>
</evidence>
<evidence type="ECO:0000256" key="1">
    <source>
        <dbReference type="ARBA" id="ARBA00022729"/>
    </source>
</evidence>
<evidence type="ECO:0000259" key="4">
    <source>
        <dbReference type="Pfam" id="PF09118"/>
    </source>
</evidence>
<evidence type="ECO:0000256" key="2">
    <source>
        <dbReference type="SAM" id="MobiDB-lite"/>
    </source>
</evidence>
<dbReference type="AlphaFoldDB" id="A0AAJ0BMW4"/>
<dbReference type="PANTHER" id="PTHR32208:SF21">
    <property type="entry name" value="LOW QUALITY PROTEIN: ALDEHYDE OXIDASE GLOX-LIKE"/>
    <property type="match status" value="1"/>
</dbReference>
<dbReference type="Proteomes" id="UP001239445">
    <property type="component" value="Unassembled WGS sequence"/>
</dbReference>
<dbReference type="InterPro" id="IPR011043">
    <property type="entry name" value="Gal_Oxase/kelch_b-propeller"/>
</dbReference>
<keyword evidence="6" id="KW-1185">Reference proteome</keyword>
<dbReference type="CDD" id="cd02851">
    <property type="entry name" value="E_set_GO_C"/>
    <property type="match status" value="1"/>
</dbReference>
<dbReference type="Pfam" id="PF09118">
    <property type="entry name" value="GO-like_E_set"/>
    <property type="match status" value="1"/>
</dbReference>
<organism evidence="5 6">
    <name type="scientific">Echria macrotheca</name>
    <dbReference type="NCBI Taxonomy" id="438768"/>
    <lineage>
        <taxon>Eukaryota</taxon>
        <taxon>Fungi</taxon>
        <taxon>Dikarya</taxon>
        <taxon>Ascomycota</taxon>
        <taxon>Pezizomycotina</taxon>
        <taxon>Sordariomycetes</taxon>
        <taxon>Sordariomycetidae</taxon>
        <taxon>Sordariales</taxon>
        <taxon>Schizotheciaceae</taxon>
        <taxon>Echria</taxon>
    </lineage>
</organism>
<protein>
    <submittedName>
        <fullName evidence="5">Copper radical oxidase</fullName>
    </submittedName>
</protein>
<dbReference type="InterPro" id="IPR037293">
    <property type="entry name" value="Gal_Oxidase_central_sf"/>
</dbReference>
<feature type="domain" description="Glyoxal oxidase N-terminal" evidence="3">
    <location>
        <begin position="291"/>
        <end position="399"/>
    </location>
</feature>
<reference evidence="5" key="1">
    <citation type="submission" date="2023-06" db="EMBL/GenBank/DDBJ databases">
        <title>Genome-scale phylogeny and comparative genomics of the fungal order Sordariales.</title>
        <authorList>
            <consortium name="Lawrence Berkeley National Laboratory"/>
            <person name="Hensen N."/>
            <person name="Bonometti L."/>
            <person name="Westerberg I."/>
            <person name="Brannstrom I.O."/>
            <person name="Guillou S."/>
            <person name="Cros-Aarteil S."/>
            <person name="Calhoun S."/>
            <person name="Haridas S."/>
            <person name="Kuo A."/>
            <person name="Mondo S."/>
            <person name="Pangilinan J."/>
            <person name="Riley R."/>
            <person name="Labutti K."/>
            <person name="Andreopoulos B."/>
            <person name="Lipzen A."/>
            <person name="Chen C."/>
            <person name="Yanf M."/>
            <person name="Daum C."/>
            <person name="Ng V."/>
            <person name="Clum A."/>
            <person name="Steindorff A."/>
            <person name="Ohm R."/>
            <person name="Martin F."/>
            <person name="Silar P."/>
            <person name="Natvig D."/>
            <person name="Lalanne C."/>
            <person name="Gautier V."/>
            <person name="Ament-Velasquez S.L."/>
            <person name="Kruys A."/>
            <person name="Hutchinson M.I."/>
            <person name="Powell A.J."/>
            <person name="Barry K."/>
            <person name="Miller A.N."/>
            <person name="Grigoriev I.V."/>
            <person name="Debuchy R."/>
            <person name="Gladieux P."/>
            <person name="Thoren M.H."/>
            <person name="Johannesson H."/>
        </authorList>
    </citation>
    <scope>NUCLEOTIDE SEQUENCE</scope>
    <source>
        <strain evidence="5">PSN4</strain>
    </source>
</reference>
<keyword evidence="1" id="KW-0732">Signal</keyword>
<accession>A0AAJ0BMW4</accession>
<gene>
    <name evidence="5" type="ORF">QBC47DRAFT_316533</name>
</gene>
<feature type="domain" description="Galactose oxidase-like Early set" evidence="4">
    <location>
        <begin position="443"/>
        <end position="563"/>
    </location>
</feature>
<feature type="region of interest" description="Disordered" evidence="2">
    <location>
        <begin position="566"/>
        <end position="585"/>
    </location>
</feature>
<dbReference type="PANTHER" id="PTHR32208">
    <property type="entry name" value="SECRETED PROTEIN-RELATED"/>
    <property type="match status" value="1"/>
</dbReference>
<sequence length="789" mass="85486">MSKPELEGKWGNPFNLKNVAVHASLLHTGKVLYWGRRADPRADPDISNGNLDEHDTSAYLWDPAQPTPESKADPQPQPPDVALKGTNLFCSGHAFLPDGTLLIAGGHDGGDGKGAKAITTYHPDDNQFHLRLTTKLGRWYPSVLTLPDGRALIVSGSNSDFDVLEVTDPLWQLSLGKDGKIKTVIPLYPRLHLTPEGNVIATGPQDQSWILTIKDTSDKGGKDLLMNVPDAHRKDAAAATVVGKWSDPNTRRPNSYRDYCPSVMYAPGKIMYIGGGSDGGDTKDEVVKNPQRDAQPTKEVEFLDLNKPLPATWTIEAKTNMKRPRRMHNATILPDGSVLVTGGTSGATFNNLKTPEKTPELFSPITRTWTDMAPEDDGRMYHSIALLLPSGQVLSAGGGEYQTRGAVSPDGDPPKVMAANCLRTARIYDPPYLWKAGGVKAARPVILSTPEPRELKYGQEFEIKIGYNDGSNTIPKLPTVATPPPTNDGKADSVIRGVSWMRLGSVTHTRNMSQSIVFLKFTQNQATVKITAPATNIIAPPGYYLLFVLDDKGVPSEGRIMRISQEGKPVSSTTATSNKPKARLAAAEAPRTVQLTLSEHSERIVAEQDRPPVVVGITPLCPYGLGPCWAGAFDALRRIRDVEMVAPTPSQEDSVAFVYTKERDLLPDIDVWRRELRETINASYQMRAIEVTVEGTVGGVKESNKLKLVLSGGRELGLGEFTQKSQVRWDVTTGADKPVTADEAAAYGRLVQALKGSSAGDGAKVKVTGTLQKLGAGGFSLDVRAFEVL</sequence>
<evidence type="ECO:0000313" key="6">
    <source>
        <dbReference type="Proteomes" id="UP001239445"/>
    </source>
</evidence>
<dbReference type="SUPFAM" id="SSF50965">
    <property type="entry name" value="Galactose oxidase, central domain"/>
    <property type="match status" value="1"/>
</dbReference>
<dbReference type="EMBL" id="MU839828">
    <property type="protein sequence ID" value="KAK1759757.1"/>
    <property type="molecule type" value="Genomic_DNA"/>
</dbReference>
<proteinExistence type="predicted"/>
<dbReference type="InterPro" id="IPR013783">
    <property type="entry name" value="Ig-like_fold"/>
</dbReference>
<dbReference type="SUPFAM" id="SSF81296">
    <property type="entry name" value="E set domains"/>
    <property type="match status" value="1"/>
</dbReference>
<comment type="caution">
    <text evidence="5">The sequence shown here is derived from an EMBL/GenBank/DDBJ whole genome shotgun (WGS) entry which is preliminary data.</text>
</comment>
<dbReference type="Pfam" id="PF07250">
    <property type="entry name" value="Glyoxal_oxid_N"/>
    <property type="match status" value="2"/>
</dbReference>
<feature type="compositionally biased region" description="Polar residues" evidence="2">
    <location>
        <begin position="570"/>
        <end position="579"/>
    </location>
</feature>
<dbReference type="InterPro" id="IPR014756">
    <property type="entry name" value="Ig_E-set"/>
</dbReference>